<feature type="region of interest" description="Disordered" evidence="1">
    <location>
        <begin position="1"/>
        <end position="108"/>
    </location>
</feature>
<evidence type="ECO:0000313" key="2">
    <source>
        <dbReference type="EMBL" id="GMI78254.1"/>
    </source>
</evidence>
<reference evidence="2" key="1">
    <citation type="submission" date="2023-05" db="EMBL/GenBank/DDBJ databases">
        <title>Genome and transcriptome analyses reveal genes involved in the formation of fine ridges on petal epidermal cells in Hibiscus trionum.</title>
        <authorList>
            <person name="Koshimizu S."/>
            <person name="Masuda S."/>
            <person name="Ishii T."/>
            <person name="Shirasu K."/>
            <person name="Hoshino A."/>
            <person name="Arita M."/>
        </authorList>
    </citation>
    <scope>NUCLEOTIDE SEQUENCE</scope>
    <source>
        <strain evidence="2">Hamamatsu line</strain>
    </source>
</reference>
<evidence type="ECO:0000313" key="3">
    <source>
        <dbReference type="Proteomes" id="UP001165190"/>
    </source>
</evidence>
<feature type="compositionally biased region" description="Acidic residues" evidence="1">
    <location>
        <begin position="42"/>
        <end position="53"/>
    </location>
</feature>
<proteinExistence type="predicted"/>
<dbReference type="EMBL" id="BSYR01000015">
    <property type="protein sequence ID" value="GMI78254.1"/>
    <property type="molecule type" value="Genomic_DNA"/>
</dbReference>
<organism evidence="2 3">
    <name type="scientific">Hibiscus trionum</name>
    <name type="common">Flower of an hour</name>
    <dbReference type="NCBI Taxonomy" id="183268"/>
    <lineage>
        <taxon>Eukaryota</taxon>
        <taxon>Viridiplantae</taxon>
        <taxon>Streptophyta</taxon>
        <taxon>Embryophyta</taxon>
        <taxon>Tracheophyta</taxon>
        <taxon>Spermatophyta</taxon>
        <taxon>Magnoliopsida</taxon>
        <taxon>eudicotyledons</taxon>
        <taxon>Gunneridae</taxon>
        <taxon>Pentapetalae</taxon>
        <taxon>rosids</taxon>
        <taxon>malvids</taxon>
        <taxon>Malvales</taxon>
        <taxon>Malvaceae</taxon>
        <taxon>Malvoideae</taxon>
        <taxon>Hibiscus</taxon>
    </lineage>
</organism>
<keyword evidence="3" id="KW-1185">Reference proteome</keyword>
<feature type="compositionally biased region" description="Polar residues" evidence="1">
    <location>
        <begin position="59"/>
        <end position="73"/>
    </location>
</feature>
<dbReference type="AlphaFoldDB" id="A0A9W7HIL4"/>
<name>A0A9W7HIL4_HIBTR</name>
<sequence length="108" mass="11745">MVGEQSSEPPAAKTDSQHHSRAPPPLRVILPQPLNTIYPVPEDSEHDNLEVQDDGVPSPTAQQVRKLDTQLTSAPAPIPIPSNRGTKRRSPIQVVLQPKKSRPSPSLP</sequence>
<accession>A0A9W7HIL4</accession>
<evidence type="ECO:0000256" key="1">
    <source>
        <dbReference type="SAM" id="MobiDB-lite"/>
    </source>
</evidence>
<protein>
    <submittedName>
        <fullName evidence="2">Uncharacterized protein</fullName>
    </submittedName>
</protein>
<comment type="caution">
    <text evidence="2">The sequence shown here is derived from an EMBL/GenBank/DDBJ whole genome shotgun (WGS) entry which is preliminary data.</text>
</comment>
<gene>
    <name evidence="2" type="ORF">HRI_001494700</name>
</gene>
<dbReference type="Proteomes" id="UP001165190">
    <property type="component" value="Unassembled WGS sequence"/>
</dbReference>